<feature type="region of interest" description="Disordered" evidence="4">
    <location>
        <begin position="1"/>
        <end position="25"/>
    </location>
</feature>
<gene>
    <name evidence="6" type="ORF">AZF00_11080</name>
</gene>
<dbReference type="EC" id="2.6.1.-" evidence="3"/>
<comment type="cofactor">
    <cofactor evidence="1 3">
        <name>pyridoxal 5'-phosphate</name>
        <dbReference type="ChEBI" id="CHEBI:597326"/>
    </cofactor>
</comment>
<dbReference type="Pfam" id="PF00155">
    <property type="entry name" value="Aminotran_1_2"/>
    <property type="match status" value="1"/>
</dbReference>
<proteinExistence type="inferred from homology"/>
<evidence type="ECO:0000256" key="1">
    <source>
        <dbReference type="ARBA" id="ARBA00001933"/>
    </source>
</evidence>
<dbReference type="CDD" id="cd00609">
    <property type="entry name" value="AAT_like"/>
    <property type="match status" value="1"/>
</dbReference>
<dbReference type="InterPro" id="IPR004839">
    <property type="entry name" value="Aminotransferase_I/II_large"/>
</dbReference>
<dbReference type="InterPro" id="IPR015421">
    <property type="entry name" value="PyrdxlP-dep_Trfase_major"/>
</dbReference>
<dbReference type="PANTHER" id="PTHR42885">
    <property type="entry name" value="HISTIDINOL-PHOSPHATE AMINOTRANSFERASE-RELATED"/>
    <property type="match status" value="1"/>
</dbReference>
<dbReference type="SUPFAM" id="SSF53383">
    <property type="entry name" value="PLP-dependent transferases"/>
    <property type="match status" value="1"/>
</dbReference>
<evidence type="ECO:0000259" key="5">
    <source>
        <dbReference type="Pfam" id="PF00155"/>
    </source>
</evidence>
<dbReference type="PANTHER" id="PTHR42885:SF1">
    <property type="entry name" value="THREONINE-PHOSPHATE DECARBOXYLASE"/>
    <property type="match status" value="1"/>
</dbReference>
<protein>
    <recommendedName>
        <fullName evidence="3">Aminotransferase</fullName>
        <ecNumber evidence="3">2.6.1.-</ecNumber>
    </recommendedName>
</protein>
<dbReference type="RefSeq" id="WP_008249405.1">
    <property type="nucleotide sequence ID" value="NZ_CP014544.1"/>
</dbReference>
<accession>A0A127M6D5</accession>
<evidence type="ECO:0000313" key="7">
    <source>
        <dbReference type="Proteomes" id="UP000074119"/>
    </source>
</evidence>
<organism evidence="6 7">
    <name type="scientific">Zhongshania aliphaticivorans</name>
    <dbReference type="NCBI Taxonomy" id="1470434"/>
    <lineage>
        <taxon>Bacteria</taxon>
        <taxon>Pseudomonadati</taxon>
        <taxon>Pseudomonadota</taxon>
        <taxon>Gammaproteobacteria</taxon>
        <taxon>Cellvibrionales</taxon>
        <taxon>Spongiibacteraceae</taxon>
        <taxon>Zhongshania</taxon>
    </lineage>
</organism>
<keyword evidence="3" id="KW-0032">Aminotransferase</keyword>
<feature type="domain" description="Aminotransferase class I/classII large" evidence="5">
    <location>
        <begin position="56"/>
        <end position="295"/>
    </location>
</feature>
<comment type="similarity">
    <text evidence="3">Belongs to the class-I pyridoxal-phosphate-dependent aminotransferase family.</text>
</comment>
<reference evidence="6 7" key="1">
    <citation type="submission" date="2015-12" db="EMBL/GenBank/DDBJ databases">
        <authorList>
            <person name="Shamseldin A."/>
            <person name="Moawad H."/>
            <person name="Abd El-Rahim W.M."/>
            <person name="Sadowsky M.J."/>
        </authorList>
    </citation>
    <scope>NUCLEOTIDE SEQUENCE [LARGE SCALE GENOMIC DNA]</scope>
    <source>
        <strain evidence="6 7">SM2</strain>
    </source>
</reference>
<dbReference type="STRING" id="1470434.AZF00_11080"/>
<dbReference type="InterPro" id="IPR015424">
    <property type="entry name" value="PyrdxlP-dep_Trfase"/>
</dbReference>
<evidence type="ECO:0000256" key="3">
    <source>
        <dbReference type="RuleBase" id="RU000481"/>
    </source>
</evidence>
<dbReference type="InterPro" id="IPR015422">
    <property type="entry name" value="PyrdxlP-dep_Trfase_small"/>
</dbReference>
<evidence type="ECO:0000256" key="2">
    <source>
        <dbReference type="ARBA" id="ARBA00022898"/>
    </source>
</evidence>
<evidence type="ECO:0000256" key="4">
    <source>
        <dbReference type="SAM" id="MobiDB-lite"/>
    </source>
</evidence>
<dbReference type="GO" id="GO:0030170">
    <property type="term" value="F:pyridoxal phosphate binding"/>
    <property type="evidence" value="ECO:0007669"/>
    <property type="project" value="InterPro"/>
</dbReference>
<name>A0A127M6D5_9GAMM</name>
<sequence>MTGTRSQPPRHGGDPRDLPPAPDGLPMMDLATGVNPWSWPVPPPPANCYKVLPYFCPELQSAAARYYGVAEQRILATAGSQPAIQVLPRIVAPGRVLLAEVAYEEHRYRWLLAGHEVQYFSRYGREEIAQRIVAEQIHYLLIISPNNPTGDVVSEEDVRYWRSLLPADGLVVIDQAFADAMPNSDLRALAAESGIVLLRSVGKFFGLPGLRLGFVIAEPWLLAELDKHLGPWAVCGSAQWIGRKALLDRQWQDDMQHQLMVTARRQGELLKSVFRAYFQQIVVTPLFITMTIPAAQAAVLQQRCYVQGLSVRVYSGGDVAYMRWGLASDQTLLAQRLKSLCLSDLAA</sequence>
<dbReference type="Gene3D" id="3.90.1150.10">
    <property type="entry name" value="Aspartate Aminotransferase, domain 1"/>
    <property type="match status" value="1"/>
</dbReference>
<evidence type="ECO:0000313" key="6">
    <source>
        <dbReference type="EMBL" id="AMO68808.1"/>
    </source>
</evidence>
<dbReference type="InterPro" id="IPR004838">
    <property type="entry name" value="NHTrfase_class1_PyrdxlP-BS"/>
</dbReference>
<dbReference type="PROSITE" id="PS00105">
    <property type="entry name" value="AA_TRANSFER_CLASS_1"/>
    <property type="match status" value="1"/>
</dbReference>
<dbReference type="KEGG" id="zal:AZF00_11080"/>
<keyword evidence="2" id="KW-0663">Pyridoxal phosphate</keyword>
<dbReference type="EMBL" id="CP014544">
    <property type="protein sequence ID" value="AMO68808.1"/>
    <property type="molecule type" value="Genomic_DNA"/>
</dbReference>
<dbReference type="GO" id="GO:0008483">
    <property type="term" value="F:transaminase activity"/>
    <property type="evidence" value="ECO:0007669"/>
    <property type="project" value="UniProtKB-KW"/>
</dbReference>
<dbReference type="Gene3D" id="3.40.640.10">
    <property type="entry name" value="Type I PLP-dependent aspartate aminotransferase-like (Major domain)"/>
    <property type="match status" value="1"/>
</dbReference>
<dbReference type="AlphaFoldDB" id="A0A127M6D5"/>
<keyword evidence="3" id="KW-0808">Transferase</keyword>
<dbReference type="Proteomes" id="UP000074119">
    <property type="component" value="Chromosome"/>
</dbReference>